<dbReference type="AlphaFoldDB" id="A0AAD5DJH9"/>
<evidence type="ECO:0000256" key="5">
    <source>
        <dbReference type="ARBA" id="ARBA00022786"/>
    </source>
</evidence>
<keyword evidence="4" id="KW-0645">Protease</keyword>
<accession>A0AAD5DJH9</accession>
<feature type="compositionally biased region" description="Low complexity" evidence="8">
    <location>
        <begin position="493"/>
        <end position="503"/>
    </location>
</feature>
<evidence type="ECO:0000256" key="6">
    <source>
        <dbReference type="ARBA" id="ARBA00022801"/>
    </source>
</evidence>
<dbReference type="Pfam" id="PF00443">
    <property type="entry name" value="UCH"/>
    <property type="match status" value="1"/>
</dbReference>
<feature type="compositionally biased region" description="Basic and acidic residues" evidence="8">
    <location>
        <begin position="612"/>
        <end position="629"/>
    </location>
</feature>
<feature type="compositionally biased region" description="Low complexity" evidence="8">
    <location>
        <begin position="548"/>
        <end position="557"/>
    </location>
</feature>
<keyword evidence="6" id="KW-0378">Hydrolase</keyword>
<gene>
    <name evidence="10" type="ORF">COHA_007427</name>
</gene>
<evidence type="ECO:0000313" key="11">
    <source>
        <dbReference type="Proteomes" id="UP001205105"/>
    </source>
</evidence>
<comment type="catalytic activity">
    <reaction evidence="1">
        <text>Thiol-dependent hydrolysis of ester, thioester, amide, peptide and isopeptide bonds formed by the C-terminal Gly of ubiquitin (a 76-residue protein attached to proteins as an intracellular targeting signal).</text>
        <dbReference type="EC" id="3.4.19.12"/>
    </reaction>
</comment>
<proteinExistence type="inferred from homology"/>
<dbReference type="InterPro" id="IPR018200">
    <property type="entry name" value="USP_CS"/>
</dbReference>
<feature type="region of interest" description="Disordered" evidence="8">
    <location>
        <begin position="479"/>
        <end position="520"/>
    </location>
</feature>
<evidence type="ECO:0000256" key="8">
    <source>
        <dbReference type="SAM" id="MobiDB-lite"/>
    </source>
</evidence>
<dbReference type="PROSITE" id="PS00972">
    <property type="entry name" value="USP_1"/>
    <property type="match status" value="1"/>
</dbReference>
<evidence type="ECO:0000256" key="7">
    <source>
        <dbReference type="ARBA" id="ARBA00022807"/>
    </source>
</evidence>
<feature type="region of interest" description="Disordered" evidence="8">
    <location>
        <begin position="312"/>
        <end position="334"/>
    </location>
</feature>
<feature type="compositionally biased region" description="Basic and acidic residues" evidence="8">
    <location>
        <begin position="558"/>
        <end position="575"/>
    </location>
</feature>
<dbReference type="GO" id="GO:0005829">
    <property type="term" value="C:cytosol"/>
    <property type="evidence" value="ECO:0007669"/>
    <property type="project" value="TreeGrafter"/>
</dbReference>
<dbReference type="GO" id="GO:0005634">
    <property type="term" value="C:nucleus"/>
    <property type="evidence" value="ECO:0007669"/>
    <property type="project" value="TreeGrafter"/>
</dbReference>
<comment type="caution">
    <text evidence="10">The sequence shown here is derived from an EMBL/GenBank/DDBJ whole genome shotgun (WGS) entry which is preliminary data.</text>
</comment>
<name>A0AAD5DJH9_9CHLO</name>
<dbReference type="InterPro" id="IPR028889">
    <property type="entry name" value="USP"/>
</dbReference>
<dbReference type="GO" id="GO:0006508">
    <property type="term" value="P:proteolysis"/>
    <property type="evidence" value="ECO:0007669"/>
    <property type="project" value="UniProtKB-KW"/>
</dbReference>
<dbReference type="SUPFAM" id="SSF54001">
    <property type="entry name" value="Cysteine proteinases"/>
    <property type="match status" value="1"/>
</dbReference>
<dbReference type="Proteomes" id="UP001205105">
    <property type="component" value="Unassembled WGS sequence"/>
</dbReference>
<evidence type="ECO:0000256" key="3">
    <source>
        <dbReference type="ARBA" id="ARBA00012759"/>
    </source>
</evidence>
<dbReference type="PANTHER" id="PTHR24006:SF758">
    <property type="entry name" value="UBIQUITIN CARBOXYL-TERMINAL HYDROLASE 36"/>
    <property type="match status" value="1"/>
</dbReference>
<reference evidence="10" key="1">
    <citation type="submission" date="2020-11" db="EMBL/GenBank/DDBJ databases">
        <title>Chlorella ohadii genome sequencing and assembly.</title>
        <authorList>
            <person name="Murik O."/>
            <person name="Treves H."/>
            <person name="Kedem I."/>
            <person name="Shotland Y."/>
            <person name="Kaplan A."/>
        </authorList>
    </citation>
    <scope>NUCLEOTIDE SEQUENCE</scope>
    <source>
        <strain evidence="10">1</strain>
    </source>
</reference>
<dbReference type="EC" id="3.4.19.12" evidence="3"/>
<dbReference type="GO" id="GO:0004843">
    <property type="term" value="F:cysteine-type deubiquitinase activity"/>
    <property type="evidence" value="ECO:0007669"/>
    <property type="project" value="UniProtKB-EC"/>
</dbReference>
<keyword evidence="5" id="KW-0833">Ubl conjugation pathway</keyword>
<dbReference type="PANTHER" id="PTHR24006">
    <property type="entry name" value="UBIQUITIN CARBOXYL-TERMINAL HYDROLASE"/>
    <property type="match status" value="1"/>
</dbReference>
<keyword evidence="7" id="KW-0788">Thiol protease</keyword>
<evidence type="ECO:0000256" key="1">
    <source>
        <dbReference type="ARBA" id="ARBA00000707"/>
    </source>
</evidence>
<comment type="similarity">
    <text evidence="2">Belongs to the peptidase C19 family.</text>
</comment>
<dbReference type="InterPro" id="IPR001394">
    <property type="entry name" value="Peptidase_C19_UCH"/>
</dbReference>
<feature type="compositionally biased region" description="Low complexity" evidence="8">
    <location>
        <begin position="366"/>
        <end position="375"/>
    </location>
</feature>
<evidence type="ECO:0000256" key="2">
    <source>
        <dbReference type="ARBA" id="ARBA00009085"/>
    </source>
</evidence>
<evidence type="ECO:0000313" key="10">
    <source>
        <dbReference type="EMBL" id="KAI7838812.1"/>
    </source>
</evidence>
<dbReference type="GO" id="GO:0016579">
    <property type="term" value="P:protein deubiquitination"/>
    <property type="evidence" value="ECO:0007669"/>
    <property type="project" value="InterPro"/>
</dbReference>
<dbReference type="Gene3D" id="3.90.70.10">
    <property type="entry name" value="Cysteine proteinases"/>
    <property type="match status" value="1"/>
</dbReference>
<organism evidence="10 11">
    <name type="scientific">Chlorella ohadii</name>
    <dbReference type="NCBI Taxonomy" id="2649997"/>
    <lineage>
        <taxon>Eukaryota</taxon>
        <taxon>Viridiplantae</taxon>
        <taxon>Chlorophyta</taxon>
        <taxon>core chlorophytes</taxon>
        <taxon>Trebouxiophyceae</taxon>
        <taxon>Chlorellales</taxon>
        <taxon>Chlorellaceae</taxon>
        <taxon>Chlorella clade</taxon>
        <taxon>Chlorella</taxon>
    </lineage>
</organism>
<feature type="domain" description="USP" evidence="9">
    <location>
        <begin position="89"/>
        <end position="458"/>
    </location>
</feature>
<evidence type="ECO:0000259" key="9">
    <source>
        <dbReference type="PROSITE" id="PS50235"/>
    </source>
</evidence>
<dbReference type="InterPro" id="IPR050164">
    <property type="entry name" value="Peptidase_C19"/>
</dbReference>
<protein>
    <recommendedName>
        <fullName evidence="3">ubiquitinyl hydrolase 1</fullName>
        <ecNumber evidence="3">3.4.19.12</ecNumber>
    </recommendedName>
</protein>
<dbReference type="PROSITE" id="PS50235">
    <property type="entry name" value="USP_3"/>
    <property type="match status" value="1"/>
</dbReference>
<evidence type="ECO:0000256" key="4">
    <source>
        <dbReference type="ARBA" id="ARBA00022670"/>
    </source>
</evidence>
<dbReference type="InterPro" id="IPR038765">
    <property type="entry name" value="Papain-like_cys_pep_sf"/>
</dbReference>
<feature type="region of interest" description="Disordered" evidence="8">
    <location>
        <begin position="532"/>
        <end position="660"/>
    </location>
</feature>
<keyword evidence="11" id="KW-1185">Reference proteome</keyword>
<feature type="region of interest" description="Disordered" evidence="8">
    <location>
        <begin position="350"/>
        <end position="416"/>
    </location>
</feature>
<sequence>MHAAPAAGAALRRLHFVPAQRQDAHGVSPADLERLIKLNSEPAEAQEPADGAMARSGDRAAGRKPAQRRELFKSEDLSLQWREIRKAGSGLQNLGNTCFMNSVLQSLVHTAPLAELLLSQSAARLHNGAVNGFYPIQLARELVSRSLAHHSRGPHAPLAFAKSLRRISRSFRLGRQEDAHEFLIALLDAMHEASIAHMQPKPPPEVAHTSFIYRIFGGRMRSQVKCSECGYESNTYDPCIDLSLEITRAQTVKRALERFTAGEALDGANKYKCPKQQKAVRAVKRMTVDAAPNVLMIQLKRFEFSFSGHKISKKQPPAAVGKQQAAEAGAPQPVSGKAAKAAAAAAAAPAPTAAGGSKKPWRESEAAAAAAAPSSAEEEGPPSAKRHHPLQQNGRISKKSRLRAMRGMDEEAHAASPMRPLRQFGAILSPLVMLNRRGARLAEAVNISMNPLRRLSRRKAKAAAAAAAAAAAPGLAAAAGQEDSGGSSGAAGGSATTSVVSAPDWPPAAPSSSGRASGEADVRAFLRKSGGGAKLPLSPWEDADAAAKRQQAQLLRQDAPKRKRLDEYDLEYDKGRTKKVKSKRQSGGDGGGDGVQGADFDAAWQQKQHSGVKTELRGNRKRRSQDFKRQQQQQQGRRHSGGRGRPSFGGRGGRHGRGRR</sequence>
<dbReference type="EMBL" id="JADXDR010000118">
    <property type="protein sequence ID" value="KAI7838812.1"/>
    <property type="molecule type" value="Genomic_DNA"/>
</dbReference>
<feature type="region of interest" description="Disordered" evidence="8">
    <location>
        <begin position="40"/>
        <end position="69"/>
    </location>
</feature>
<feature type="compositionally biased region" description="Basic and acidic residues" evidence="8">
    <location>
        <begin position="56"/>
        <end position="69"/>
    </location>
</feature>